<accession>A0A0K8V429</accession>
<dbReference type="PANTHER" id="PTHR39957:SF1">
    <property type="entry name" value="AT09846P1-RELATED"/>
    <property type="match status" value="1"/>
</dbReference>
<dbReference type="AlphaFoldDB" id="A0A0K8V429"/>
<keyword evidence="2" id="KW-0964">Secreted</keyword>
<dbReference type="OrthoDB" id="7969141at2759"/>
<feature type="signal peptide" evidence="3">
    <location>
        <begin position="1"/>
        <end position="28"/>
    </location>
</feature>
<dbReference type="InterPro" id="IPR029277">
    <property type="entry name" value="SVWC_dom"/>
</dbReference>
<feature type="non-terminal residue" evidence="5">
    <location>
        <position position="1"/>
    </location>
</feature>
<proteinExistence type="predicted"/>
<name>A0A0K8V429_BACLA</name>
<dbReference type="SMART" id="SM01318">
    <property type="entry name" value="SVWC"/>
    <property type="match status" value="1"/>
</dbReference>
<comment type="subcellular location">
    <subcellularLocation>
        <location evidence="1">Secreted</location>
    </subcellularLocation>
</comment>
<dbReference type="EMBL" id="GDHF01018698">
    <property type="protein sequence ID" value="JAI33616.1"/>
    <property type="molecule type" value="Transcribed_RNA"/>
</dbReference>
<feature type="domain" description="Single" evidence="4">
    <location>
        <begin position="113"/>
        <end position="177"/>
    </location>
</feature>
<dbReference type="Pfam" id="PF15430">
    <property type="entry name" value="SVWC"/>
    <property type="match status" value="1"/>
</dbReference>
<evidence type="ECO:0000313" key="5">
    <source>
        <dbReference type="EMBL" id="JAI33616.1"/>
    </source>
</evidence>
<evidence type="ECO:0000256" key="2">
    <source>
        <dbReference type="ARBA" id="ARBA00022525"/>
    </source>
</evidence>
<gene>
    <name evidence="5" type="ORF">c0_g2_i8</name>
</gene>
<keyword evidence="3" id="KW-0732">Signal</keyword>
<organism evidence="5">
    <name type="scientific">Bactrocera latifrons</name>
    <name type="common">Malaysian fruit fly</name>
    <name type="synonym">Chaetodacus latifrons</name>
    <dbReference type="NCBI Taxonomy" id="174628"/>
    <lineage>
        <taxon>Eukaryota</taxon>
        <taxon>Metazoa</taxon>
        <taxon>Ecdysozoa</taxon>
        <taxon>Arthropoda</taxon>
        <taxon>Hexapoda</taxon>
        <taxon>Insecta</taxon>
        <taxon>Pterygota</taxon>
        <taxon>Neoptera</taxon>
        <taxon>Endopterygota</taxon>
        <taxon>Diptera</taxon>
        <taxon>Brachycera</taxon>
        <taxon>Muscomorpha</taxon>
        <taxon>Tephritoidea</taxon>
        <taxon>Tephritidae</taxon>
        <taxon>Bactrocera</taxon>
        <taxon>Bactrocera</taxon>
    </lineage>
</organism>
<reference evidence="5" key="1">
    <citation type="submission" date="2015-06" db="EMBL/GenBank/DDBJ databases">
        <authorList>
            <person name="Hoefler B.C."/>
            <person name="Straight P.D."/>
        </authorList>
    </citation>
    <scope>NUCLEOTIDE SEQUENCE</scope>
</reference>
<dbReference type="PANTHER" id="PTHR39957">
    <property type="entry name" value="AT09846P1-RELATED"/>
    <property type="match status" value="1"/>
</dbReference>
<evidence type="ECO:0000256" key="3">
    <source>
        <dbReference type="SAM" id="SignalP"/>
    </source>
</evidence>
<feature type="chain" id="PRO_5005521713" description="Single domain-containing protein" evidence="3">
    <location>
        <begin position="29"/>
        <end position="191"/>
    </location>
</feature>
<feature type="non-terminal residue" evidence="5">
    <location>
        <position position="191"/>
    </location>
</feature>
<evidence type="ECO:0000259" key="4">
    <source>
        <dbReference type="SMART" id="SM01318"/>
    </source>
</evidence>
<dbReference type="InterPro" id="IPR053308">
    <property type="entry name" value="Vago-like"/>
</dbReference>
<protein>
    <recommendedName>
        <fullName evidence="4">Single domain-containing protein</fullName>
    </recommendedName>
</protein>
<dbReference type="GO" id="GO:0005576">
    <property type="term" value="C:extracellular region"/>
    <property type="evidence" value="ECO:0007669"/>
    <property type="project" value="UniProtKB-SubCell"/>
</dbReference>
<evidence type="ECO:0000256" key="1">
    <source>
        <dbReference type="ARBA" id="ARBA00004613"/>
    </source>
</evidence>
<sequence length="191" mass="21738">RQSAFLKIFLLLTGTLVLLLLYSSTTEAYSGLIAADPGVWKINIAKCQSSSSKKTSQRKLKKYIYIPTFIMENENNAKRNYSKIFFAVFVHNIFVSKLFSLLNPFLLDNPGKCIYRGDELKLGVNLGIAPCQRLTCNEDGSIFIEGCGRLRIENCNNGERIHMDKPFPECCKLRYKCKKPDGSPYYIERDA</sequence>